<dbReference type="EMBL" id="OX359470">
    <property type="protein sequence ID" value="CAI3971193.1"/>
    <property type="molecule type" value="Genomic_DNA"/>
</dbReference>
<organism evidence="1">
    <name type="scientific">Ochrobactrum phage ORM_20</name>
    <dbReference type="NCBI Taxonomy" id="2985243"/>
    <lineage>
        <taxon>Viruses</taxon>
    </lineage>
</organism>
<name>A0A9N6WSM9_9VIRU</name>
<proteinExistence type="predicted"/>
<gene>
    <name evidence="1" type="ORF">ORM20_00144</name>
</gene>
<sequence length="135" mass="15858">MFSKTYQSYDDQYDELNLWFNMLDLRSQGLFSYTVGIQRNDKHFVTIEFFYDTSFIATVWPGGKEQFKRIFLEGGSYEEGEMEAVQRPCLPTELAEAFHWSGLNEKRMKVVYEREVALAKEDLIDPEIEAENNGQ</sequence>
<evidence type="ECO:0000313" key="1">
    <source>
        <dbReference type="EMBL" id="CAI3971193.1"/>
    </source>
</evidence>
<accession>A0A9N6WSM9</accession>
<reference evidence="1" key="1">
    <citation type="submission" date="2022-10" db="EMBL/GenBank/DDBJ databases">
        <authorList>
            <person name="Meaden S."/>
        </authorList>
    </citation>
    <scope>NUCLEOTIDE SEQUENCE</scope>
</reference>
<protein>
    <submittedName>
        <fullName evidence="1">Uncharacterized protein</fullName>
    </submittedName>
</protein>